<accession>A0A224XY99</accession>
<feature type="chain" id="PRO_5011990884" evidence="2">
    <location>
        <begin position="18"/>
        <end position="96"/>
    </location>
</feature>
<proteinExistence type="predicted"/>
<dbReference type="AlphaFoldDB" id="A0A224XY99"/>
<evidence type="ECO:0000256" key="1">
    <source>
        <dbReference type="SAM" id="MobiDB-lite"/>
    </source>
</evidence>
<name>A0A224XY99_9HEMI</name>
<protein>
    <submittedName>
        <fullName evidence="3">Putative secreted protein</fullName>
    </submittedName>
</protein>
<evidence type="ECO:0000256" key="2">
    <source>
        <dbReference type="SAM" id="SignalP"/>
    </source>
</evidence>
<feature type="region of interest" description="Disordered" evidence="1">
    <location>
        <begin position="48"/>
        <end position="96"/>
    </location>
</feature>
<dbReference type="EMBL" id="GFTR01001448">
    <property type="protein sequence ID" value="JAW14978.1"/>
    <property type="molecule type" value="Transcribed_RNA"/>
</dbReference>
<evidence type="ECO:0000313" key="3">
    <source>
        <dbReference type="EMBL" id="JAW14978.1"/>
    </source>
</evidence>
<organism evidence="3">
    <name type="scientific">Panstrongylus lignarius</name>
    <dbReference type="NCBI Taxonomy" id="156445"/>
    <lineage>
        <taxon>Eukaryota</taxon>
        <taxon>Metazoa</taxon>
        <taxon>Ecdysozoa</taxon>
        <taxon>Arthropoda</taxon>
        <taxon>Hexapoda</taxon>
        <taxon>Insecta</taxon>
        <taxon>Pterygota</taxon>
        <taxon>Neoptera</taxon>
        <taxon>Paraneoptera</taxon>
        <taxon>Hemiptera</taxon>
        <taxon>Heteroptera</taxon>
        <taxon>Panheteroptera</taxon>
        <taxon>Cimicomorpha</taxon>
        <taxon>Reduviidae</taxon>
        <taxon>Triatominae</taxon>
        <taxon>Panstrongylus</taxon>
    </lineage>
</organism>
<feature type="signal peptide" evidence="2">
    <location>
        <begin position="1"/>
        <end position="17"/>
    </location>
</feature>
<keyword evidence="2" id="KW-0732">Signal</keyword>
<reference evidence="3" key="1">
    <citation type="journal article" date="2018" name="PLoS Negl. Trop. Dis.">
        <title>An insight into the salivary gland and fat body transcriptome of Panstrongylus lignarius (Hemiptera: Heteroptera), the main vector of Chagas disease in Peru.</title>
        <authorList>
            <person name="Nevoa J.C."/>
            <person name="Mendes M.T."/>
            <person name="da Silva M.V."/>
            <person name="Soares S.C."/>
            <person name="Oliveira C.J.F."/>
            <person name="Ribeiro J.M.C."/>
        </authorList>
    </citation>
    <scope>NUCLEOTIDE SEQUENCE</scope>
</reference>
<feature type="compositionally biased region" description="Basic and acidic residues" evidence="1">
    <location>
        <begin position="57"/>
        <end position="71"/>
    </location>
</feature>
<sequence>MHYGMLLLAMCMVCVYAAPQVKIDRDNSHLRKYLYDLEDKTGKLADVSFSSLEEKDDNSSKSKSDSEHSSPEEDIINQQLDNEIQFRKKRSQPKNI</sequence>
<feature type="compositionally biased region" description="Basic residues" evidence="1">
    <location>
        <begin position="87"/>
        <end position="96"/>
    </location>
</feature>